<evidence type="ECO:0000256" key="1">
    <source>
        <dbReference type="SAM" id="MobiDB-lite"/>
    </source>
</evidence>
<reference evidence="2" key="4">
    <citation type="submission" date="2019-03" db="UniProtKB">
        <authorList>
            <consortium name="EnsemblPlants"/>
        </authorList>
    </citation>
    <scope>IDENTIFICATION</scope>
</reference>
<accession>A0A453H393</accession>
<reference evidence="2" key="3">
    <citation type="journal article" date="2017" name="Nature">
        <title>Genome sequence of the progenitor of the wheat D genome Aegilops tauschii.</title>
        <authorList>
            <person name="Luo M.C."/>
            <person name="Gu Y.Q."/>
            <person name="Puiu D."/>
            <person name="Wang H."/>
            <person name="Twardziok S.O."/>
            <person name="Deal K.R."/>
            <person name="Huo N."/>
            <person name="Zhu T."/>
            <person name="Wang L."/>
            <person name="Wang Y."/>
            <person name="McGuire P.E."/>
            <person name="Liu S."/>
            <person name="Long H."/>
            <person name="Ramasamy R.K."/>
            <person name="Rodriguez J.C."/>
            <person name="Van S.L."/>
            <person name="Yuan L."/>
            <person name="Wang Z."/>
            <person name="Xia Z."/>
            <person name="Xiao L."/>
            <person name="Anderson O.D."/>
            <person name="Ouyang S."/>
            <person name="Liang Y."/>
            <person name="Zimin A.V."/>
            <person name="Pertea G."/>
            <person name="Qi P."/>
            <person name="Bennetzen J.L."/>
            <person name="Dai X."/>
            <person name="Dawson M.W."/>
            <person name="Muller H.G."/>
            <person name="Kugler K."/>
            <person name="Rivarola-Duarte L."/>
            <person name="Spannagl M."/>
            <person name="Mayer K.F.X."/>
            <person name="Lu F.H."/>
            <person name="Bevan M.W."/>
            <person name="Leroy P."/>
            <person name="Li P."/>
            <person name="You F.M."/>
            <person name="Sun Q."/>
            <person name="Liu Z."/>
            <person name="Lyons E."/>
            <person name="Wicker T."/>
            <person name="Salzberg S.L."/>
            <person name="Devos K.M."/>
            <person name="Dvorak J."/>
        </authorList>
    </citation>
    <scope>NUCLEOTIDE SEQUENCE [LARGE SCALE GENOMIC DNA]</scope>
    <source>
        <strain evidence="2">cv. AL8/78</strain>
    </source>
</reference>
<dbReference type="AlphaFoldDB" id="A0A453H393"/>
<organism evidence="2 3">
    <name type="scientific">Aegilops tauschii subsp. strangulata</name>
    <name type="common">Goatgrass</name>
    <dbReference type="NCBI Taxonomy" id="200361"/>
    <lineage>
        <taxon>Eukaryota</taxon>
        <taxon>Viridiplantae</taxon>
        <taxon>Streptophyta</taxon>
        <taxon>Embryophyta</taxon>
        <taxon>Tracheophyta</taxon>
        <taxon>Spermatophyta</taxon>
        <taxon>Magnoliopsida</taxon>
        <taxon>Liliopsida</taxon>
        <taxon>Poales</taxon>
        <taxon>Poaceae</taxon>
        <taxon>BOP clade</taxon>
        <taxon>Pooideae</taxon>
        <taxon>Triticodae</taxon>
        <taxon>Triticeae</taxon>
        <taxon>Triticinae</taxon>
        <taxon>Aegilops</taxon>
    </lineage>
</organism>
<dbReference type="Proteomes" id="UP000015105">
    <property type="component" value="Chromosome 4D"/>
</dbReference>
<evidence type="ECO:0000313" key="2">
    <source>
        <dbReference type="EnsemblPlants" id="AET4Gv20049700.15"/>
    </source>
</evidence>
<feature type="region of interest" description="Disordered" evidence="1">
    <location>
        <begin position="1"/>
        <end position="46"/>
    </location>
</feature>
<reference evidence="3" key="1">
    <citation type="journal article" date="2014" name="Science">
        <title>Ancient hybridizations among the ancestral genomes of bread wheat.</title>
        <authorList>
            <consortium name="International Wheat Genome Sequencing Consortium,"/>
            <person name="Marcussen T."/>
            <person name="Sandve S.R."/>
            <person name="Heier L."/>
            <person name="Spannagl M."/>
            <person name="Pfeifer M."/>
            <person name="Jakobsen K.S."/>
            <person name="Wulff B.B."/>
            <person name="Steuernagel B."/>
            <person name="Mayer K.F."/>
            <person name="Olsen O.A."/>
        </authorList>
    </citation>
    <scope>NUCLEOTIDE SEQUENCE [LARGE SCALE GENOMIC DNA]</scope>
    <source>
        <strain evidence="3">cv. AL8/78</strain>
    </source>
</reference>
<proteinExistence type="predicted"/>
<keyword evidence="3" id="KW-1185">Reference proteome</keyword>
<evidence type="ECO:0000313" key="3">
    <source>
        <dbReference type="Proteomes" id="UP000015105"/>
    </source>
</evidence>
<reference evidence="2" key="5">
    <citation type="journal article" date="2021" name="G3 (Bethesda)">
        <title>Aegilops tauschii genome assembly Aet v5.0 features greater sequence contiguity and improved annotation.</title>
        <authorList>
            <person name="Wang L."/>
            <person name="Zhu T."/>
            <person name="Rodriguez J.C."/>
            <person name="Deal K.R."/>
            <person name="Dubcovsky J."/>
            <person name="McGuire P.E."/>
            <person name="Lux T."/>
            <person name="Spannagl M."/>
            <person name="Mayer K.F.X."/>
            <person name="Baldrich P."/>
            <person name="Meyers B.C."/>
            <person name="Huo N."/>
            <person name="Gu Y.Q."/>
            <person name="Zhou H."/>
            <person name="Devos K.M."/>
            <person name="Bennetzen J.L."/>
            <person name="Unver T."/>
            <person name="Budak H."/>
            <person name="Gulick P.J."/>
            <person name="Galiba G."/>
            <person name="Kalapos B."/>
            <person name="Nelson D.R."/>
            <person name="Li P."/>
            <person name="You F.M."/>
            <person name="Luo M.C."/>
            <person name="Dvorak J."/>
        </authorList>
    </citation>
    <scope>NUCLEOTIDE SEQUENCE [LARGE SCALE GENOMIC DNA]</scope>
    <source>
        <strain evidence="2">cv. AL8/78</strain>
    </source>
</reference>
<name>A0A453H393_AEGTS</name>
<dbReference type="Gramene" id="AET4Gv20049700.15">
    <property type="protein sequence ID" value="AET4Gv20049700.15"/>
    <property type="gene ID" value="AET4Gv20049700"/>
</dbReference>
<dbReference type="EnsemblPlants" id="AET4Gv20049700.15">
    <property type="protein sequence ID" value="AET4Gv20049700.15"/>
    <property type="gene ID" value="AET4Gv20049700"/>
</dbReference>
<sequence>MRGGGGREDEEAGQKLKSMDSGKGMDGGGGSSGDDDSPHPPRPALKYHGWKAMPFIIGTCVRALEPVDAPRPGSELIEFMSQGTRRSRSWGRWARRRTCWCT</sequence>
<reference evidence="3" key="2">
    <citation type="journal article" date="2017" name="Nat. Plants">
        <title>The Aegilops tauschii genome reveals multiple impacts of transposons.</title>
        <authorList>
            <person name="Zhao G."/>
            <person name="Zou C."/>
            <person name="Li K."/>
            <person name="Wang K."/>
            <person name="Li T."/>
            <person name="Gao L."/>
            <person name="Zhang X."/>
            <person name="Wang H."/>
            <person name="Yang Z."/>
            <person name="Liu X."/>
            <person name="Jiang W."/>
            <person name="Mao L."/>
            <person name="Kong X."/>
            <person name="Jiao Y."/>
            <person name="Jia J."/>
        </authorList>
    </citation>
    <scope>NUCLEOTIDE SEQUENCE [LARGE SCALE GENOMIC DNA]</scope>
    <source>
        <strain evidence="3">cv. AL8/78</strain>
    </source>
</reference>
<protein>
    <submittedName>
        <fullName evidence="2">Uncharacterized protein</fullName>
    </submittedName>
</protein>